<dbReference type="InterPro" id="IPR001969">
    <property type="entry name" value="Aspartic_peptidase_AS"/>
</dbReference>
<proteinExistence type="inferred from homology"/>
<evidence type="ECO:0000256" key="5">
    <source>
        <dbReference type="RuleBase" id="RU000454"/>
    </source>
</evidence>
<evidence type="ECO:0000313" key="8">
    <source>
        <dbReference type="EMBL" id="CAD9177665.1"/>
    </source>
</evidence>
<dbReference type="CDD" id="cd05471">
    <property type="entry name" value="pepsin_like"/>
    <property type="match status" value="1"/>
</dbReference>
<dbReference type="InterPro" id="IPR001461">
    <property type="entry name" value="Aspartic_peptidase_A1"/>
</dbReference>
<keyword evidence="6" id="KW-0732">Signal</keyword>
<dbReference type="PROSITE" id="PS00141">
    <property type="entry name" value="ASP_PROTEASE"/>
    <property type="match status" value="1"/>
</dbReference>
<dbReference type="InterPro" id="IPR033121">
    <property type="entry name" value="PEPTIDASE_A1"/>
</dbReference>
<dbReference type="Pfam" id="PF00026">
    <property type="entry name" value="Asp"/>
    <property type="match status" value="3"/>
</dbReference>
<organism evidence="8">
    <name type="scientific">Alexandrium catenella</name>
    <name type="common">Red tide dinoflagellate</name>
    <name type="synonym">Gonyaulax catenella</name>
    <dbReference type="NCBI Taxonomy" id="2925"/>
    <lineage>
        <taxon>Eukaryota</taxon>
        <taxon>Sar</taxon>
        <taxon>Alveolata</taxon>
        <taxon>Dinophyceae</taxon>
        <taxon>Gonyaulacales</taxon>
        <taxon>Pyrocystaceae</taxon>
        <taxon>Alexandrium</taxon>
    </lineage>
</organism>
<dbReference type="EMBL" id="HBGE01091375">
    <property type="protein sequence ID" value="CAD9177665.1"/>
    <property type="molecule type" value="Transcribed_RNA"/>
</dbReference>
<feature type="signal peptide" evidence="6">
    <location>
        <begin position="1"/>
        <end position="19"/>
    </location>
</feature>
<dbReference type="Gene3D" id="2.40.70.10">
    <property type="entry name" value="Acid Proteases"/>
    <property type="match status" value="2"/>
</dbReference>
<comment type="similarity">
    <text evidence="1 5">Belongs to the peptidase A1 family.</text>
</comment>
<sequence length="485" mass="52867">MHCAGAVVVALVSVTTAAAHGDDSTIEEHWQPGGIRLQQEQSRGRQELFNFKDLQYYAELSVGTPRQKLTGVIDTGSFELVLFSKTCEDCGRAGSYDSNASSSHRAGALVNSLTYGSGEVQANHSCDEFVVGPFPPKEQCFWEGLSADMPLLENAKFQAIIGIGPPETPAADAWAFTVNSLRHINRHFKKHLGEQLPDDLVVQANQDLSTALQISRAKPVLSNFEVTMFSVCLGKRPGSSGFFVWNDTAALRQPDLFYRLPVVGKHTWTVQMSAVHLSERVPMPSSEGVISLPGCADGCSAVIDSGTSLLVMPTATIDALVSMLNGRVGPGCGNLHQLPDIAFSLNGVEVSLPPDAYMGQVSGSMPAYINDVIRVRRLRLHGKERQGEQCEVAVMESFTQTDHGPLWVLGMPFFRKYYTTFDVGSNASERSIHLALASDACTPMSPEVPVAVAERKEAVQRREIDLTHVMPPSILRQVRKDFLHT</sequence>
<evidence type="ECO:0000256" key="6">
    <source>
        <dbReference type="SAM" id="SignalP"/>
    </source>
</evidence>
<dbReference type="SUPFAM" id="SSF50630">
    <property type="entry name" value="Acid proteases"/>
    <property type="match status" value="1"/>
</dbReference>
<dbReference type="InterPro" id="IPR021109">
    <property type="entry name" value="Peptidase_aspartic_dom_sf"/>
</dbReference>
<evidence type="ECO:0000256" key="2">
    <source>
        <dbReference type="ARBA" id="ARBA00022670"/>
    </source>
</evidence>
<dbReference type="InterPro" id="IPR034164">
    <property type="entry name" value="Pepsin-like_dom"/>
</dbReference>
<reference evidence="8" key="1">
    <citation type="submission" date="2021-01" db="EMBL/GenBank/DDBJ databases">
        <authorList>
            <person name="Corre E."/>
            <person name="Pelletier E."/>
            <person name="Niang G."/>
            <person name="Scheremetjew M."/>
            <person name="Finn R."/>
            <person name="Kale V."/>
            <person name="Holt S."/>
            <person name="Cochrane G."/>
            <person name="Meng A."/>
            <person name="Brown T."/>
            <person name="Cohen L."/>
        </authorList>
    </citation>
    <scope>NUCLEOTIDE SEQUENCE</scope>
    <source>
        <strain evidence="8">OF101</strain>
    </source>
</reference>
<accession>A0A7S1RWP9</accession>
<evidence type="ECO:0000256" key="3">
    <source>
        <dbReference type="ARBA" id="ARBA00022750"/>
    </source>
</evidence>
<feature type="chain" id="PRO_5031335621" description="Peptidase A1 domain-containing protein" evidence="6">
    <location>
        <begin position="20"/>
        <end position="485"/>
    </location>
</feature>
<keyword evidence="3 5" id="KW-0064">Aspartyl protease</keyword>
<evidence type="ECO:0000256" key="1">
    <source>
        <dbReference type="ARBA" id="ARBA00007447"/>
    </source>
</evidence>
<evidence type="ECO:0000256" key="4">
    <source>
        <dbReference type="ARBA" id="ARBA00022801"/>
    </source>
</evidence>
<dbReference type="PANTHER" id="PTHR47966:SF51">
    <property type="entry name" value="BETA-SITE APP-CLEAVING ENZYME, ISOFORM A-RELATED"/>
    <property type="match status" value="1"/>
</dbReference>
<dbReference type="PANTHER" id="PTHR47966">
    <property type="entry name" value="BETA-SITE APP-CLEAVING ENZYME, ISOFORM A-RELATED"/>
    <property type="match status" value="1"/>
</dbReference>
<keyword evidence="2 5" id="KW-0645">Protease</keyword>
<feature type="domain" description="Peptidase A1" evidence="7">
    <location>
        <begin position="56"/>
        <end position="435"/>
    </location>
</feature>
<name>A0A7S1RWP9_ALECA</name>
<keyword evidence="4 5" id="KW-0378">Hydrolase</keyword>
<evidence type="ECO:0000259" key="7">
    <source>
        <dbReference type="PROSITE" id="PS51767"/>
    </source>
</evidence>
<protein>
    <recommendedName>
        <fullName evidence="7">Peptidase A1 domain-containing protein</fullName>
    </recommendedName>
</protein>
<dbReference type="PROSITE" id="PS51767">
    <property type="entry name" value="PEPTIDASE_A1"/>
    <property type="match status" value="1"/>
</dbReference>
<dbReference type="GO" id="GO:0006508">
    <property type="term" value="P:proteolysis"/>
    <property type="evidence" value="ECO:0007669"/>
    <property type="project" value="UniProtKB-KW"/>
</dbReference>
<dbReference type="GO" id="GO:0004190">
    <property type="term" value="F:aspartic-type endopeptidase activity"/>
    <property type="evidence" value="ECO:0007669"/>
    <property type="project" value="UniProtKB-KW"/>
</dbReference>
<dbReference type="AlphaFoldDB" id="A0A7S1RWP9"/>
<gene>
    <name evidence="8" type="ORF">ACAT0790_LOCUS54434</name>
</gene>
<dbReference type="PRINTS" id="PR00792">
    <property type="entry name" value="PEPSIN"/>
</dbReference>